<gene>
    <name evidence="4" type="ORF">SAMN05444336_101390</name>
</gene>
<protein>
    <submittedName>
        <fullName evidence="4">2,4-dienoyl-CoA reductase</fullName>
    </submittedName>
</protein>
<name>A0A1H2RMV2_9RHOB</name>
<dbReference type="PANTHER" id="PTHR43656:SF2">
    <property type="entry name" value="BINDING OXIDOREDUCTASE, PUTATIVE (AFU_ORTHOLOGUE AFUA_2G08260)-RELATED"/>
    <property type="match status" value="1"/>
</dbReference>
<evidence type="ECO:0000259" key="3">
    <source>
        <dbReference type="Pfam" id="PF00724"/>
    </source>
</evidence>
<dbReference type="Pfam" id="PF00724">
    <property type="entry name" value="Oxidored_FMN"/>
    <property type="match status" value="1"/>
</dbReference>
<evidence type="ECO:0000313" key="5">
    <source>
        <dbReference type="Proteomes" id="UP000199118"/>
    </source>
</evidence>
<dbReference type="GO" id="GO:0016491">
    <property type="term" value="F:oxidoreductase activity"/>
    <property type="evidence" value="ECO:0007669"/>
    <property type="project" value="UniProtKB-KW"/>
</dbReference>
<feature type="domain" description="NADH:flavin oxidoreductase/NADH oxidase N-terminal" evidence="3">
    <location>
        <begin position="13"/>
        <end position="338"/>
    </location>
</feature>
<dbReference type="RefSeq" id="WP_176954589.1">
    <property type="nucleotide sequence ID" value="NZ_FNMZ01000001.1"/>
</dbReference>
<sequence length="401" mass="42317">MIESPYELPCGVVLPNRLANAAMTERIAEPGNHAGARLIRLYRTWAEGGCGLQITGNIQVERRHLEAAGNVILDEAGDVARLAHLAEAAKAGGAPAFAQISHAGRQTPVGVNPAPHAPSAVKLTEAGVGHGDPVEMSAEQVEAVIVAFGATAARCQAAGFDGIQIHSAHGYLLSSFLNPLANLRTDRFGGSAEARARPLLEAVAAIRAACGAGFAISVKLNAADFLKGGFDLPDCVRVAGWLETAGVDLLEVSGGNYEQPAMIRGRPDDRRESTIAREAFFLDYAAELRRSVSLPMMVTGGFRTREGMEAALASGAADVIGLGRPLCLEPDLPARLIAGETDRAIDAEKDVTPRGAVMAWYYEQIFRMSEGLAPDPSITGAEARERFVAREAANLEAYRAA</sequence>
<dbReference type="Gene3D" id="3.20.20.70">
    <property type="entry name" value="Aldolase class I"/>
    <property type="match status" value="1"/>
</dbReference>
<keyword evidence="1" id="KW-0285">Flavoprotein</keyword>
<dbReference type="InterPro" id="IPR001155">
    <property type="entry name" value="OxRdtase_FMN_N"/>
</dbReference>
<dbReference type="AlphaFoldDB" id="A0A1H2RMV2"/>
<keyword evidence="5" id="KW-1185">Reference proteome</keyword>
<dbReference type="CDD" id="cd04733">
    <property type="entry name" value="OYE_like_2_FMN"/>
    <property type="match status" value="1"/>
</dbReference>
<reference evidence="4 5" key="1">
    <citation type="submission" date="2016-10" db="EMBL/GenBank/DDBJ databases">
        <authorList>
            <person name="de Groot N.N."/>
        </authorList>
    </citation>
    <scope>NUCLEOTIDE SEQUENCE [LARGE SCALE GENOMIC DNA]</scope>
    <source>
        <strain evidence="4 5">DSM 17890</strain>
    </source>
</reference>
<dbReference type="EMBL" id="FNMZ01000001">
    <property type="protein sequence ID" value="SDW19959.1"/>
    <property type="molecule type" value="Genomic_DNA"/>
</dbReference>
<dbReference type="InterPro" id="IPR013785">
    <property type="entry name" value="Aldolase_TIM"/>
</dbReference>
<dbReference type="PANTHER" id="PTHR43656">
    <property type="entry name" value="BINDING OXIDOREDUCTASE, PUTATIVE (AFU_ORTHOLOGUE AFUA_2G08260)-RELATED"/>
    <property type="match status" value="1"/>
</dbReference>
<evidence type="ECO:0000256" key="1">
    <source>
        <dbReference type="ARBA" id="ARBA00022630"/>
    </source>
</evidence>
<dbReference type="STRING" id="356660.SAMN05444336_101390"/>
<dbReference type="Proteomes" id="UP000199118">
    <property type="component" value="Unassembled WGS sequence"/>
</dbReference>
<dbReference type="InterPro" id="IPR051799">
    <property type="entry name" value="NADH_flavin_oxidoreductase"/>
</dbReference>
<evidence type="ECO:0000256" key="2">
    <source>
        <dbReference type="ARBA" id="ARBA00023002"/>
    </source>
</evidence>
<evidence type="ECO:0000313" key="4">
    <source>
        <dbReference type="EMBL" id="SDW19959.1"/>
    </source>
</evidence>
<dbReference type="SUPFAM" id="SSF51395">
    <property type="entry name" value="FMN-linked oxidoreductases"/>
    <property type="match status" value="1"/>
</dbReference>
<proteinExistence type="predicted"/>
<keyword evidence="2" id="KW-0560">Oxidoreductase</keyword>
<accession>A0A1H2RMV2</accession>
<organism evidence="4 5">
    <name type="scientific">Albimonas donghaensis</name>
    <dbReference type="NCBI Taxonomy" id="356660"/>
    <lineage>
        <taxon>Bacteria</taxon>
        <taxon>Pseudomonadati</taxon>
        <taxon>Pseudomonadota</taxon>
        <taxon>Alphaproteobacteria</taxon>
        <taxon>Rhodobacterales</taxon>
        <taxon>Paracoccaceae</taxon>
        <taxon>Albimonas</taxon>
    </lineage>
</organism>
<dbReference type="GO" id="GO:0010181">
    <property type="term" value="F:FMN binding"/>
    <property type="evidence" value="ECO:0007669"/>
    <property type="project" value="InterPro"/>
</dbReference>